<dbReference type="PANTHER" id="PTHR42695">
    <property type="entry name" value="GLUTAMINE AMIDOTRANSFERASE YLR126C-RELATED"/>
    <property type="match status" value="1"/>
</dbReference>
<dbReference type="InterPro" id="IPR029062">
    <property type="entry name" value="Class_I_gatase-like"/>
</dbReference>
<sequence>VFQTQHTMRTPLRIAILECDTPLRKTHSQYNGYREIFQELLHNSLRILNHPDQLIPENALYISGWDVYRRQEYPKLEDIDAVFLTGSKFSPYDDEPWINRLLEFLHEVLAQDRVRIVAACFGHQIVGRALGAKVGRHDKGWEIAVCEIDLTDKGKEVFKLQKIRVQESHRDAVLSCPPGVTVLGSSPHCEVQVLYAPRRLLTVQGHPEYNKEALVEIISHHARKGTFSEDQAQEAFSRAGKEHDGVAIGAAFLRFLLDD</sequence>
<dbReference type="InterPro" id="IPR044992">
    <property type="entry name" value="ChyE-like"/>
</dbReference>
<reference evidence="2 3" key="1">
    <citation type="journal article" date="2023" name="IMA Fungus">
        <title>Comparative genomic study of the Penicillium genus elucidates a diverse pangenome and 15 lateral gene transfer events.</title>
        <authorList>
            <person name="Petersen C."/>
            <person name="Sorensen T."/>
            <person name="Nielsen M.R."/>
            <person name="Sondergaard T.E."/>
            <person name="Sorensen J.L."/>
            <person name="Fitzpatrick D.A."/>
            <person name="Frisvad J.C."/>
            <person name="Nielsen K.L."/>
        </authorList>
    </citation>
    <scope>NUCLEOTIDE SEQUENCE [LARGE SCALE GENOMIC DNA]</scope>
    <source>
        <strain evidence="2 3">IBT 35679</strain>
    </source>
</reference>
<dbReference type="EMBL" id="JAQIZZ010000003">
    <property type="protein sequence ID" value="KAJ5546174.1"/>
    <property type="molecule type" value="Genomic_DNA"/>
</dbReference>
<dbReference type="Pfam" id="PF00117">
    <property type="entry name" value="GATase"/>
    <property type="match status" value="1"/>
</dbReference>
<dbReference type="GO" id="GO:0005634">
    <property type="term" value="C:nucleus"/>
    <property type="evidence" value="ECO:0007669"/>
    <property type="project" value="TreeGrafter"/>
</dbReference>
<evidence type="ECO:0000313" key="3">
    <source>
        <dbReference type="Proteomes" id="UP001220324"/>
    </source>
</evidence>
<dbReference type="SUPFAM" id="SSF52317">
    <property type="entry name" value="Class I glutamine amidotransferase-like"/>
    <property type="match status" value="1"/>
</dbReference>
<feature type="non-terminal residue" evidence="2">
    <location>
        <position position="1"/>
    </location>
</feature>
<dbReference type="PANTHER" id="PTHR42695:SF5">
    <property type="entry name" value="GLUTAMINE AMIDOTRANSFERASE YLR126C-RELATED"/>
    <property type="match status" value="1"/>
</dbReference>
<dbReference type="PROSITE" id="PS51273">
    <property type="entry name" value="GATASE_TYPE_1"/>
    <property type="match status" value="1"/>
</dbReference>
<evidence type="ECO:0000259" key="1">
    <source>
        <dbReference type="Pfam" id="PF00117"/>
    </source>
</evidence>
<comment type="caution">
    <text evidence="2">The sequence shown here is derived from an EMBL/GenBank/DDBJ whole genome shotgun (WGS) entry which is preliminary data.</text>
</comment>
<dbReference type="AlphaFoldDB" id="A0AAD6D0K1"/>
<dbReference type="GO" id="GO:0005829">
    <property type="term" value="C:cytosol"/>
    <property type="evidence" value="ECO:0007669"/>
    <property type="project" value="TreeGrafter"/>
</dbReference>
<dbReference type="Gene3D" id="3.40.50.880">
    <property type="match status" value="1"/>
</dbReference>
<dbReference type="Proteomes" id="UP001220324">
    <property type="component" value="Unassembled WGS sequence"/>
</dbReference>
<dbReference type="InterPro" id="IPR017926">
    <property type="entry name" value="GATASE"/>
</dbReference>
<accession>A0AAD6D0K1</accession>
<protein>
    <submittedName>
        <fullName evidence="2">Glutamine amidotransferase type 1</fullName>
    </submittedName>
</protein>
<evidence type="ECO:0000313" key="2">
    <source>
        <dbReference type="EMBL" id="KAJ5546174.1"/>
    </source>
</evidence>
<keyword evidence="3" id="KW-1185">Reference proteome</keyword>
<dbReference type="CDD" id="cd01741">
    <property type="entry name" value="GATase1_1"/>
    <property type="match status" value="1"/>
</dbReference>
<name>A0AAD6D0K1_9EURO</name>
<feature type="domain" description="Glutamine amidotransferase" evidence="1">
    <location>
        <begin position="75"/>
        <end position="211"/>
    </location>
</feature>
<proteinExistence type="predicted"/>
<gene>
    <name evidence="2" type="ORF">N7494_003759</name>
</gene>
<keyword evidence="2" id="KW-0315">Glutamine amidotransferase</keyword>
<organism evidence="2 3">
    <name type="scientific">Penicillium frequentans</name>
    <dbReference type="NCBI Taxonomy" id="3151616"/>
    <lineage>
        <taxon>Eukaryota</taxon>
        <taxon>Fungi</taxon>
        <taxon>Dikarya</taxon>
        <taxon>Ascomycota</taxon>
        <taxon>Pezizomycotina</taxon>
        <taxon>Eurotiomycetes</taxon>
        <taxon>Eurotiomycetidae</taxon>
        <taxon>Eurotiales</taxon>
        <taxon>Aspergillaceae</taxon>
        <taxon>Penicillium</taxon>
    </lineage>
</organism>